<dbReference type="HOGENOM" id="CLU_749926_0_0_12"/>
<protein>
    <submittedName>
        <fullName evidence="1">Uncharacterized protein</fullName>
    </submittedName>
</protein>
<dbReference type="GeneID" id="302999685"/>
<keyword evidence="1" id="KW-0614">Plasmid</keyword>
<dbReference type="Gene3D" id="2.30.30.40">
    <property type="entry name" value="SH3 Domains"/>
    <property type="match status" value="1"/>
</dbReference>
<dbReference type="RefSeq" id="WP_013702687.1">
    <property type="nucleotide sequence ID" value="NC_015386.1"/>
</dbReference>
<evidence type="ECO:0000313" key="2">
    <source>
        <dbReference type="Proteomes" id="UP000006852"/>
    </source>
</evidence>
<proteinExistence type="predicted"/>
<evidence type="ECO:0000313" key="1">
    <source>
        <dbReference type="EMBL" id="AEB15437.1"/>
    </source>
</evidence>
<dbReference type="EMBL" id="CP002632">
    <property type="protein sequence ID" value="AEB15437.1"/>
    <property type="molecule type" value="Genomic_DNA"/>
</dbReference>
<gene>
    <name evidence="1" type="ordered locus">Tresu_2575</name>
</gene>
<dbReference type="Proteomes" id="UP000006852">
    <property type="component" value="Plasmid pTRESU01"/>
</dbReference>
<name>F2NYD8_TRES6</name>
<geneLocation type="plasmid" evidence="1 2">
    <name>pTRESU01</name>
</geneLocation>
<organism evidence="1 2">
    <name type="scientific">Treponema succinifaciens (strain ATCC 33096 / DSM 2489 / 6091)</name>
    <dbReference type="NCBI Taxonomy" id="869209"/>
    <lineage>
        <taxon>Bacteria</taxon>
        <taxon>Pseudomonadati</taxon>
        <taxon>Spirochaetota</taxon>
        <taxon>Spirochaetia</taxon>
        <taxon>Spirochaetales</taxon>
        <taxon>Treponemataceae</taxon>
        <taxon>Treponema</taxon>
    </lineage>
</organism>
<dbReference type="OrthoDB" id="322924at2"/>
<reference evidence="2" key="1">
    <citation type="submission" date="2011-04" db="EMBL/GenBank/DDBJ databases">
        <title>The complete genome of plasmid of Treponema succinifaciens DSM 2489.</title>
        <authorList>
            <person name="Lucas S."/>
            <person name="Copeland A."/>
            <person name="Lapidus A."/>
            <person name="Bruce D."/>
            <person name="Goodwin L."/>
            <person name="Pitluck S."/>
            <person name="Peters L."/>
            <person name="Kyrpides N."/>
            <person name="Mavromatis K."/>
            <person name="Ivanova N."/>
            <person name="Ovchinnikova G."/>
            <person name="Teshima H."/>
            <person name="Detter J.C."/>
            <person name="Tapia R."/>
            <person name="Han C."/>
            <person name="Land M."/>
            <person name="Hauser L."/>
            <person name="Markowitz V."/>
            <person name="Cheng J.-F."/>
            <person name="Hugenholtz P."/>
            <person name="Woyke T."/>
            <person name="Wu D."/>
            <person name="Gronow S."/>
            <person name="Wellnitz S."/>
            <person name="Brambilla E."/>
            <person name="Klenk H.-P."/>
            <person name="Eisen J.A."/>
        </authorList>
    </citation>
    <scope>NUCLEOTIDE SEQUENCE [LARGE SCALE GENOMIC DNA]</scope>
    <source>
        <strain evidence="2">ATCC 33096 / DSM 2489 / 6091</strain>
        <plasmid evidence="2">Plasmid pTRESU01</plasmid>
    </source>
</reference>
<keyword evidence="2" id="KW-1185">Reference proteome</keyword>
<dbReference type="KEGG" id="tsu:Tresu_2575"/>
<accession>F2NYD8</accession>
<dbReference type="AlphaFoldDB" id="F2NYD8"/>
<dbReference type="eggNOG" id="ENOG5030TZE">
    <property type="taxonomic scope" value="Bacteria"/>
</dbReference>
<sequence length="369" mass="42138">MKKIIFITILIFINYCFSAHTFEYRVIKDNVGYSKNERELKIKKGAIISSDHSVIYGNIVDDNYFMCMQDANTGNFISLAYLELMQCNTKLPEKIITYTEKGFEKKAIPAYFLDILYSKNRNILEEYEVIDNLYRIQAVASYLNNDIPFYAIVTNIGIELHNSDEIDFTNIEKKSDEVYECDGIAFGLSDNPLSSYETFQWYSVIIDSKRQIEKFTLKIDGDYLSIDNKTTGKHIITLAYVDDTVIKELCNLFENNQCNLSKVKFPRHADNSCDYENGKIVNNKNVAQHKRMKVKENLKLRSGEASSTQVLTVMSAGTTVRILELGKAEIIDGISSNWVKVEVQFDATDRNGNPIKPGTVGWCFGGFLE</sequence>